<evidence type="ECO:0000256" key="5">
    <source>
        <dbReference type="ARBA" id="ARBA00023239"/>
    </source>
</evidence>
<dbReference type="PROSITE" id="PS01236">
    <property type="entry name" value="PDXT_SNO_1"/>
    <property type="match status" value="1"/>
</dbReference>
<dbReference type="GO" id="GO:0042823">
    <property type="term" value="P:pyridoxal phosphate biosynthetic process"/>
    <property type="evidence" value="ECO:0007669"/>
    <property type="project" value="InterPro"/>
</dbReference>
<feature type="active site" description="Nucleophile" evidence="7">
    <location>
        <position position="80"/>
    </location>
</feature>
<comment type="catalytic activity">
    <reaction evidence="6">
        <text>L-glutamine + H2O = L-glutamate + NH4(+)</text>
        <dbReference type="Rhea" id="RHEA:15889"/>
        <dbReference type="ChEBI" id="CHEBI:15377"/>
        <dbReference type="ChEBI" id="CHEBI:28938"/>
        <dbReference type="ChEBI" id="CHEBI:29985"/>
        <dbReference type="ChEBI" id="CHEBI:58359"/>
        <dbReference type="EC" id="3.5.1.2"/>
    </reaction>
</comment>
<feature type="binding site" evidence="8">
    <location>
        <begin position="49"/>
        <end position="51"/>
    </location>
    <ligand>
        <name>L-glutamine</name>
        <dbReference type="ChEBI" id="CHEBI:58359"/>
    </ligand>
</feature>
<dbReference type="InterPro" id="IPR021196">
    <property type="entry name" value="PdxT/SNO_CS"/>
</dbReference>
<dbReference type="InterPro" id="IPR002161">
    <property type="entry name" value="PdxT/SNO"/>
</dbReference>
<feature type="active site" description="Charge relay system" evidence="7">
    <location>
        <position position="167"/>
    </location>
</feature>
<proteinExistence type="inferred from homology"/>
<keyword evidence="9" id="KW-1133">Transmembrane helix</keyword>
<protein>
    <recommendedName>
        <fullName evidence="2">glutaminase</fullName>
        <ecNumber evidence="2">3.5.1.2</ecNumber>
    </recommendedName>
</protein>
<evidence type="ECO:0000256" key="3">
    <source>
        <dbReference type="ARBA" id="ARBA00022801"/>
    </source>
</evidence>
<feature type="binding site" evidence="8">
    <location>
        <position position="100"/>
    </location>
    <ligand>
        <name>L-glutamine</name>
        <dbReference type="ChEBI" id="CHEBI:58359"/>
    </ligand>
</feature>
<dbReference type="STRING" id="28234.SAMN04488588_0471"/>
<organism evidence="10 11">
    <name type="scientific">Geotoga petraea</name>
    <dbReference type="NCBI Taxonomy" id="28234"/>
    <lineage>
        <taxon>Bacteria</taxon>
        <taxon>Thermotogati</taxon>
        <taxon>Thermotogota</taxon>
        <taxon>Thermotogae</taxon>
        <taxon>Petrotogales</taxon>
        <taxon>Petrotogaceae</taxon>
        <taxon>Geotoga</taxon>
    </lineage>
</organism>
<evidence type="ECO:0000313" key="11">
    <source>
        <dbReference type="Proteomes" id="UP000199322"/>
    </source>
</evidence>
<dbReference type="PROSITE" id="PS51130">
    <property type="entry name" value="PDXT_SNO_2"/>
    <property type="match status" value="1"/>
</dbReference>
<feature type="active site" description="Charge relay system" evidence="7">
    <location>
        <position position="165"/>
    </location>
</feature>
<keyword evidence="4" id="KW-0315">Glutamine amidotransferase</keyword>
<dbReference type="GO" id="GO:0016829">
    <property type="term" value="F:lyase activity"/>
    <property type="evidence" value="ECO:0007669"/>
    <property type="project" value="UniProtKB-KW"/>
</dbReference>
<feature type="transmembrane region" description="Helical" evidence="9">
    <location>
        <begin position="12"/>
        <end position="32"/>
    </location>
</feature>
<dbReference type="PIRSF" id="PIRSF005639">
    <property type="entry name" value="Glut_amidoT_SNO"/>
    <property type="match status" value="1"/>
</dbReference>
<dbReference type="PANTHER" id="PTHR31559:SF0">
    <property type="entry name" value="PYRIDOXAL 5'-PHOSPHATE SYNTHASE SUBUNIT SNO1-RELATED"/>
    <property type="match status" value="1"/>
</dbReference>
<dbReference type="GO" id="GO:1903600">
    <property type="term" value="C:glutaminase complex"/>
    <property type="evidence" value="ECO:0007669"/>
    <property type="project" value="TreeGrafter"/>
</dbReference>
<evidence type="ECO:0000256" key="8">
    <source>
        <dbReference type="PIRSR" id="PIRSR005639-2"/>
    </source>
</evidence>
<dbReference type="EMBL" id="FMYV01000001">
    <property type="protein sequence ID" value="SDC09572.1"/>
    <property type="molecule type" value="Genomic_DNA"/>
</dbReference>
<keyword evidence="9" id="KW-0812">Transmembrane</keyword>
<keyword evidence="5" id="KW-0456">Lyase</keyword>
<evidence type="ECO:0000256" key="6">
    <source>
        <dbReference type="ARBA" id="ARBA00049534"/>
    </source>
</evidence>
<name>A0A1G6ISM2_9BACT</name>
<evidence type="ECO:0000256" key="4">
    <source>
        <dbReference type="ARBA" id="ARBA00022962"/>
    </source>
</evidence>
<keyword evidence="9" id="KW-0472">Membrane</keyword>
<dbReference type="Proteomes" id="UP000199322">
    <property type="component" value="Unassembled WGS sequence"/>
</dbReference>
<dbReference type="NCBIfam" id="TIGR03800">
    <property type="entry name" value="PLP_synth_Pdx2"/>
    <property type="match status" value="1"/>
</dbReference>
<evidence type="ECO:0000313" key="10">
    <source>
        <dbReference type="EMBL" id="SDC09572.1"/>
    </source>
</evidence>
<dbReference type="AlphaFoldDB" id="A0A1G6ISM2"/>
<evidence type="ECO:0000256" key="7">
    <source>
        <dbReference type="PIRSR" id="PIRSR005639-1"/>
    </source>
</evidence>
<dbReference type="EC" id="3.5.1.2" evidence="2"/>
<dbReference type="SUPFAM" id="SSF52317">
    <property type="entry name" value="Class I glutamine amidotransferase-like"/>
    <property type="match status" value="1"/>
</dbReference>
<evidence type="ECO:0000256" key="1">
    <source>
        <dbReference type="ARBA" id="ARBA00008345"/>
    </source>
</evidence>
<keyword evidence="11" id="KW-1185">Reference proteome</keyword>
<dbReference type="Gene3D" id="3.40.50.880">
    <property type="match status" value="1"/>
</dbReference>
<dbReference type="PANTHER" id="PTHR31559">
    <property type="entry name" value="PYRIDOXAL 5'-PHOSPHATE SYNTHASE SUBUNIT SNO"/>
    <property type="match status" value="1"/>
</dbReference>
<gene>
    <name evidence="10" type="ORF">SAMN04488588_0471</name>
</gene>
<reference evidence="10 11" key="1">
    <citation type="submission" date="2016-10" db="EMBL/GenBank/DDBJ databases">
        <authorList>
            <person name="de Groot N.N."/>
        </authorList>
    </citation>
    <scope>NUCLEOTIDE SEQUENCE [LARGE SCALE GENOMIC DNA]</scope>
    <source>
        <strain evidence="10 11">WG14</strain>
    </source>
</reference>
<sequence length="189" mass="21782">MFLFSCLITSYFYFSTLYFFVQFLLGVIMIRIKKKEQLHEIQGLVIPGGESTTLNKLIKIYGFVDPIIKFSKEKPIWVTCAGLIILSRKYLNLIDIEVQRNAFGRQSSSFIEKDYIPKISTNKIEMVFIRAPVITKIGSEVNILKKIEGKIVAAETENILVTSFHPELTKLLDVHKYFVKKVKKGLKRV</sequence>
<comment type="similarity">
    <text evidence="1">Belongs to the glutaminase PdxT/SNO family.</text>
</comment>
<keyword evidence="3" id="KW-0378">Hydrolase</keyword>
<dbReference type="GO" id="GO:0004359">
    <property type="term" value="F:glutaminase activity"/>
    <property type="evidence" value="ECO:0007669"/>
    <property type="project" value="UniProtKB-EC"/>
</dbReference>
<dbReference type="Pfam" id="PF01174">
    <property type="entry name" value="SNO"/>
    <property type="match status" value="1"/>
</dbReference>
<dbReference type="GO" id="GO:0005829">
    <property type="term" value="C:cytosol"/>
    <property type="evidence" value="ECO:0007669"/>
    <property type="project" value="TreeGrafter"/>
</dbReference>
<dbReference type="InterPro" id="IPR029062">
    <property type="entry name" value="Class_I_gatase-like"/>
</dbReference>
<accession>A0A1G6ISM2</accession>
<dbReference type="GO" id="GO:0008614">
    <property type="term" value="P:pyridoxine metabolic process"/>
    <property type="evidence" value="ECO:0007669"/>
    <property type="project" value="TreeGrafter"/>
</dbReference>
<evidence type="ECO:0000256" key="2">
    <source>
        <dbReference type="ARBA" id="ARBA00012918"/>
    </source>
</evidence>
<feature type="binding site" evidence="8">
    <location>
        <begin position="129"/>
        <end position="130"/>
    </location>
    <ligand>
        <name>L-glutamine</name>
        <dbReference type="ChEBI" id="CHEBI:58359"/>
    </ligand>
</feature>
<evidence type="ECO:0000256" key="9">
    <source>
        <dbReference type="SAM" id="Phobius"/>
    </source>
</evidence>